<keyword evidence="6" id="KW-0418">Kinase</keyword>
<keyword evidence="5" id="KW-0547">Nucleotide-binding</keyword>
<evidence type="ECO:0000256" key="9">
    <source>
        <dbReference type="SAM" id="Phobius"/>
    </source>
</evidence>
<accession>A0ABN0UBC0</accession>
<feature type="transmembrane region" description="Helical" evidence="9">
    <location>
        <begin position="67"/>
        <end position="85"/>
    </location>
</feature>
<keyword evidence="4" id="KW-0808">Transferase</keyword>
<keyword evidence="3" id="KW-0597">Phosphoprotein</keyword>
<feature type="transmembrane region" description="Helical" evidence="9">
    <location>
        <begin position="92"/>
        <end position="111"/>
    </location>
</feature>
<feature type="transmembrane region" description="Helical" evidence="9">
    <location>
        <begin position="123"/>
        <end position="144"/>
    </location>
</feature>
<dbReference type="InterPro" id="IPR011712">
    <property type="entry name" value="Sig_transdc_His_kin_sub3_dim/P"/>
</dbReference>
<keyword evidence="7" id="KW-0067">ATP-binding</keyword>
<evidence type="ECO:0000256" key="2">
    <source>
        <dbReference type="ARBA" id="ARBA00012438"/>
    </source>
</evidence>
<feature type="transmembrane region" description="Helical" evidence="9">
    <location>
        <begin position="20"/>
        <end position="37"/>
    </location>
</feature>
<dbReference type="EMBL" id="BAAAGX010000012">
    <property type="protein sequence ID" value="GAA0244840.1"/>
    <property type="molecule type" value="Genomic_DNA"/>
</dbReference>
<keyword evidence="9" id="KW-1133">Transmembrane helix</keyword>
<keyword evidence="12" id="KW-1185">Reference proteome</keyword>
<comment type="caution">
    <text evidence="11">The sequence shown here is derived from an EMBL/GenBank/DDBJ whole genome shotgun (WGS) entry which is preliminary data.</text>
</comment>
<feature type="domain" description="Signal transduction histidine kinase subgroup 3 dimerisation and phosphoacceptor" evidence="10">
    <location>
        <begin position="163"/>
        <end position="228"/>
    </location>
</feature>
<keyword evidence="9" id="KW-0472">Membrane</keyword>
<comment type="catalytic activity">
    <reaction evidence="1">
        <text>ATP + protein L-histidine = ADP + protein N-phospho-L-histidine.</text>
        <dbReference type="EC" id="2.7.13.3"/>
    </reaction>
</comment>
<sequence length="315" mass="33134">MLALALVVSPEFRPARDTPTVLGVVVLAVLVGAWPHSRRWIGPATAAIVIATAVGIANWLPNPTIGGGIWSLELTAVLMVLLALLCRWSPPAWVVAVAPVGVVTESTLILQTTGAPVMTGWEAVGACVFWSLAGLVGTGSGFYLRHLDARRAAAVTNARRVQRVRLAADLHDGVAHDVSAMVLQAQAAKVLLGARAADVASVLDRIEADGTRALASMQRSIHVLREGESDRPIPQPEHPVVQRVLAEALRNAEKHGDGTGVTLVITNPLPTIRRPRGPGLRYGLAGLADEVEAAGGTFSAGPDGDRWTVRLELPS</sequence>
<keyword evidence="8" id="KW-0902">Two-component regulatory system</keyword>
<evidence type="ECO:0000256" key="8">
    <source>
        <dbReference type="ARBA" id="ARBA00023012"/>
    </source>
</evidence>
<evidence type="ECO:0000313" key="11">
    <source>
        <dbReference type="EMBL" id="GAA0244840.1"/>
    </source>
</evidence>
<proteinExistence type="predicted"/>
<evidence type="ECO:0000256" key="5">
    <source>
        <dbReference type="ARBA" id="ARBA00022741"/>
    </source>
</evidence>
<evidence type="ECO:0000256" key="6">
    <source>
        <dbReference type="ARBA" id="ARBA00022777"/>
    </source>
</evidence>
<dbReference type="PANTHER" id="PTHR24421:SF10">
    <property type="entry name" value="NITRATE_NITRITE SENSOR PROTEIN NARQ"/>
    <property type="match status" value="1"/>
</dbReference>
<reference evidence="11 12" key="1">
    <citation type="journal article" date="2019" name="Int. J. Syst. Evol. Microbiol.">
        <title>The Global Catalogue of Microorganisms (GCM) 10K type strain sequencing project: providing services to taxonomists for standard genome sequencing and annotation.</title>
        <authorList>
            <consortium name="The Broad Institute Genomics Platform"/>
            <consortium name="The Broad Institute Genome Sequencing Center for Infectious Disease"/>
            <person name="Wu L."/>
            <person name="Ma J."/>
        </authorList>
    </citation>
    <scope>NUCLEOTIDE SEQUENCE [LARGE SCALE GENOMIC DNA]</scope>
    <source>
        <strain evidence="11 12">JCM 10425</strain>
    </source>
</reference>
<name>A0ABN0UBC0_9ACTN</name>
<dbReference type="PANTHER" id="PTHR24421">
    <property type="entry name" value="NITRATE/NITRITE SENSOR PROTEIN NARX-RELATED"/>
    <property type="match status" value="1"/>
</dbReference>
<protein>
    <recommendedName>
        <fullName evidence="2">histidine kinase</fullName>
        <ecNumber evidence="2">2.7.13.3</ecNumber>
    </recommendedName>
</protein>
<gene>
    <name evidence="11" type="ORF">GCM10009539_32840</name>
</gene>
<keyword evidence="9" id="KW-0812">Transmembrane</keyword>
<evidence type="ECO:0000313" key="12">
    <source>
        <dbReference type="Proteomes" id="UP001500967"/>
    </source>
</evidence>
<dbReference type="Proteomes" id="UP001500967">
    <property type="component" value="Unassembled WGS sequence"/>
</dbReference>
<evidence type="ECO:0000256" key="3">
    <source>
        <dbReference type="ARBA" id="ARBA00022553"/>
    </source>
</evidence>
<evidence type="ECO:0000259" key="10">
    <source>
        <dbReference type="Pfam" id="PF07730"/>
    </source>
</evidence>
<evidence type="ECO:0000256" key="4">
    <source>
        <dbReference type="ARBA" id="ARBA00022679"/>
    </source>
</evidence>
<dbReference type="Gene3D" id="1.20.5.1930">
    <property type="match status" value="1"/>
</dbReference>
<dbReference type="EC" id="2.7.13.3" evidence="2"/>
<dbReference type="Pfam" id="PF07730">
    <property type="entry name" value="HisKA_3"/>
    <property type="match status" value="1"/>
</dbReference>
<organism evidence="11 12">
    <name type="scientific">Cryptosporangium japonicum</name>
    <dbReference type="NCBI Taxonomy" id="80872"/>
    <lineage>
        <taxon>Bacteria</taxon>
        <taxon>Bacillati</taxon>
        <taxon>Actinomycetota</taxon>
        <taxon>Actinomycetes</taxon>
        <taxon>Cryptosporangiales</taxon>
        <taxon>Cryptosporangiaceae</taxon>
        <taxon>Cryptosporangium</taxon>
    </lineage>
</organism>
<evidence type="ECO:0000256" key="1">
    <source>
        <dbReference type="ARBA" id="ARBA00000085"/>
    </source>
</evidence>
<feature type="transmembrane region" description="Helical" evidence="9">
    <location>
        <begin position="44"/>
        <end position="61"/>
    </location>
</feature>
<evidence type="ECO:0000256" key="7">
    <source>
        <dbReference type="ARBA" id="ARBA00022840"/>
    </source>
</evidence>
<dbReference type="InterPro" id="IPR050482">
    <property type="entry name" value="Sensor_HK_TwoCompSys"/>
</dbReference>